<proteinExistence type="predicted"/>
<sequence>MSSIPKASDGLALDEFLELPEIDRRPYLEYIDGRIVPKVSPQYKHGRLTKQFLYRLDGAAGHRGEAIPELRCTFDGRSIIPDVAFMLREHVTFDSDGEPAGQVDRPPDLHIEIISPRQSTSDAHDKLVHSTAHGCPLGWLVHPGRRSIDVYRPGLEAVRLSTGDVLDGAPVLPDLRLPVAEVFGWLRGWPGDA</sequence>
<accession>A0A518GX51</accession>
<dbReference type="AlphaFoldDB" id="A0A518GX51"/>
<dbReference type="SUPFAM" id="SSF52980">
    <property type="entry name" value="Restriction endonuclease-like"/>
    <property type="match status" value="1"/>
</dbReference>
<name>A0A518GX51_9BACT</name>
<dbReference type="PANTHER" id="PTHR34107">
    <property type="entry name" value="SLL0198 PROTEIN-RELATED"/>
    <property type="match status" value="1"/>
</dbReference>
<evidence type="ECO:0000259" key="1">
    <source>
        <dbReference type="Pfam" id="PF05685"/>
    </source>
</evidence>
<dbReference type="CDD" id="cd06260">
    <property type="entry name" value="DUF820-like"/>
    <property type="match status" value="1"/>
</dbReference>
<gene>
    <name evidence="2" type="ORF">ElP_10180</name>
</gene>
<dbReference type="PANTHER" id="PTHR34107:SF5">
    <property type="entry name" value="SLL1355 PROTEIN"/>
    <property type="match status" value="1"/>
</dbReference>
<dbReference type="InterPro" id="IPR008538">
    <property type="entry name" value="Uma2"/>
</dbReference>
<dbReference type="InterPro" id="IPR012296">
    <property type="entry name" value="Nuclease_put_TT1808"/>
</dbReference>
<dbReference type="OrthoDB" id="273336at2"/>
<dbReference type="EMBL" id="CP036426">
    <property type="protein sequence ID" value="QDV33176.1"/>
    <property type="molecule type" value="Genomic_DNA"/>
</dbReference>
<evidence type="ECO:0000313" key="2">
    <source>
        <dbReference type="EMBL" id="QDV33176.1"/>
    </source>
</evidence>
<dbReference type="Pfam" id="PF05685">
    <property type="entry name" value="Uma2"/>
    <property type="match status" value="1"/>
</dbReference>
<dbReference type="InterPro" id="IPR011335">
    <property type="entry name" value="Restrct_endonuc-II-like"/>
</dbReference>
<feature type="domain" description="Putative restriction endonuclease" evidence="1">
    <location>
        <begin position="13"/>
        <end position="180"/>
    </location>
</feature>
<organism evidence="2 3">
    <name type="scientific">Tautonia plasticadhaerens</name>
    <dbReference type="NCBI Taxonomy" id="2527974"/>
    <lineage>
        <taxon>Bacteria</taxon>
        <taxon>Pseudomonadati</taxon>
        <taxon>Planctomycetota</taxon>
        <taxon>Planctomycetia</taxon>
        <taxon>Isosphaerales</taxon>
        <taxon>Isosphaeraceae</taxon>
        <taxon>Tautonia</taxon>
    </lineage>
</organism>
<dbReference type="RefSeq" id="WP_145267579.1">
    <property type="nucleotide sequence ID" value="NZ_CP036426.1"/>
</dbReference>
<evidence type="ECO:0000313" key="3">
    <source>
        <dbReference type="Proteomes" id="UP000317835"/>
    </source>
</evidence>
<dbReference type="Proteomes" id="UP000317835">
    <property type="component" value="Chromosome"/>
</dbReference>
<dbReference type="KEGG" id="tpla:ElP_10180"/>
<reference evidence="2 3" key="1">
    <citation type="submission" date="2019-02" db="EMBL/GenBank/DDBJ databases">
        <title>Deep-cultivation of Planctomycetes and their phenomic and genomic characterization uncovers novel biology.</title>
        <authorList>
            <person name="Wiegand S."/>
            <person name="Jogler M."/>
            <person name="Boedeker C."/>
            <person name="Pinto D."/>
            <person name="Vollmers J."/>
            <person name="Rivas-Marin E."/>
            <person name="Kohn T."/>
            <person name="Peeters S.H."/>
            <person name="Heuer A."/>
            <person name="Rast P."/>
            <person name="Oberbeckmann S."/>
            <person name="Bunk B."/>
            <person name="Jeske O."/>
            <person name="Meyerdierks A."/>
            <person name="Storesund J.E."/>
            <person name="Kallscheuer N."/>
            <person name="Luecker S."/>
            <person name="Lage O.M."/>
            <person name="Pohl T."/>
            <person name="Merkel B.J."/>
            <person name="Hornburger P."/>
            <person name="Mueller R.-W."/>
            <person name="Bruemmer F."/>
            <person name="Labrenz M."/>
            <person name="Spormann A.M."/>
            <person name="Op den Camp H."/>
            <person name="Overmann J."/>
            <person name="Amann R."/>
            <person name="Jetten M.S.M."/>
            <person name="Mascher T."/>
            <person name="Medema M.H."/>
            <person name="Devos D.P."/>
            <person name="Kaster A.-K."/>
            <person name="Ovreas L."/>
            <person name="Rohde M."/>
            <person name="Galperin M.Y."/>
            <person name="Jogler C."/>
        </authorList>
    </citation>
    <scope>NUCLEOTIDE SEQUENCE [LARGE SCALE GENOMIC DNA]</scope>
    <source>
        <strain evidence="2 3">ElP</strain>
    </source>
</reference>
<protein>
    <recommendedName>
        <fullName evidence="1">Putative restriction endonuclease domain-containing protein</fullName>
    </recommendedName>
</protein>
<dbReference type="Gene3D" id="3.90.1570.10">
    <property type="entry name" value="tt1808, chain A"/>
    <property type="match status" value="1"/>
</dbReference>
<keyword evidence="3" id="KW-1185">Reference proteome</keyword>